<dbReference type="SUPFAM" id="SSF48179">
    <property type="entry name" value="6-phosphogluconate dehydrogenase C-terminal domain-like"/>
    <property type="match status" value="1"/>
</dbReference>
<keyword evidence="2 6" id="KW-0560">Oxidoreductase</keyword>
<dbReference type="PANTHER" id="PTHR43060">
    <property type="entry name" value="3-HYDROXYISOBUTYRATE DEHYDROGENASE-LIKE 1, MITOCHONDRIAL-RELATED"/>
    <property type="match status" value="1"/>
</dbReference>
<dbReference type="SUPFAM" id="SSF51735">
    <property type="entry name" value="NAD(P)-binding Rossmann-fold domains"/>
    <property type="match status" value="1"/>
</dbReference>
<accession>A0A6I3QNY6</accession>
<evidence type="ECO:0000256" key="3">
    <source>
        <dbReference type="ARBA" id="ARBA00023027"/>
    </source>
</evidence>
<dbReference type="InterPro" id="IPR029154">
    <property type="entry name" value="HIBADH-like_NADP-bd"/>
</dbReference>
<dbReference type="InterPro" id="IPR006115">
    <property type="entry name" value="6PGDH_NADP-bd"/>
</dbReference>
<dbReference type="Proteomes" id="UP000449193">
    <property type="component" value="Unassembled WGS sequence"/>
</dbReference>
<dbReference type="GO" id="GO:0046395">
    <property type="term" value="P:carboxylic acid catabolic process"/>
    <property type="evidence" value="ECO:0007669"/>
    <property type="project" value="UniProtKB-ARBA"/>
</dbReference>
<dbReference type="EMBL" id="WMZR01000010">
    <property type="protein sequence ID" value="MTS51750.1"/>
    <property type="molecule type" value="Genomic_DNA"/>
</dbReference>
<dbReference type="PANTHER" id="PTHR43060:SF3">
    <property type="entry name" value="2-HYDROXY-3-OXOPROPIONATE REDUCTASE"/>
    <property type="match status" value="1"/>
</dbReference>
<evidence type="ECO:0000313" key="6">
    <source>
        <dbReference type="EMBL" id="MTS51750.1"/>
    </source>
</evidence>
<sequence>MKIGLIGLGIMGKPMAKNLLKKGYTDLLVNDRAQANMDEIAAVGAKAANQAEIGESCDVVLTMLPNSPQVKEVMLGEDGVAAHMRPGTVFIDMSSINPVASKEIAAVLEAKDIDMLDAPVSGGEPKAVDGTLSFMVGGKQEVFDKYKDILAAMGASVVRCGDVGAGNTTKLANQIIVACNIQAVAEALTLAQKAGVNPQLVFEAIRGGLAGSTVMNAKAPMMIAGNDKPGFKVNLHIKDLNNALDCAHSVGAPVPMTAGVQEILQWVHNHEGGQKDHSAIAQYYECLTNMKIGR</sequence>
<comment type="caution">
    <text evidence="6">The sequence shown here is derived from an EMBL/GenBank/DDBJ whole genome shotgun (WGS) entry which is preliminary data.</text>
</comment>
<dbReference type="NCBIfam" id="NF008592">
    <property type="entry name" value="PRK11559.1"/>
    <property type="match status" value="1"/>
</dbReference>
<dbReference type="Pfam" id="PF03446">
    <property type="entry name" value="NAD_binding_2"/>
    <property type="match status" value="1"/>
</dbReference>
<dbReference type="Gene3D" id="3.40.50.720">
    <property type="entry name" value="NAD(P)-binding Rossmann-like Domain"/>
    <property type="match status" value="1"/>
</dbReference>
<protein>
    <submittedName>
        <fullName evidence="6">2-hydroxy-3-oxopropionate reductase</fullName>
        <ecNumber evidence="6">1.1.1.60</ecNumber>
    </submittedName>
</protein>
<dbReference type="Pfam" id="PF14833">
    <property type="entry name" value="NAD_binding_11"/>
    <property type="match status" value="1"/>
</dbReference>
<dbReference type="NCBIfam" id="TIGR01505">
    <property type="entry name" value="tartro_sem_red"/>
    <property type="match status" value="1"/>
</dbReference>
<organism evidence="6 7">
    <name type="scientific">Ruthenibacterium lactatiformans</name>
    <dbReference type="NCBI Taxonomy" id="1550024"/>
    <lineage>
        <taxon>Bacteria</taxon>
        <taxon>Bacillati</taxon>
        <taxon>Bacillota</taxon>
        <taxon>Clostridia</taxon>
        <taxon>Eubacteriales</taxon>
        <taxon>Oscillospiraceae</taxon>
        <taxon>Ruthenibacterium</taxon>
    </lineage>
</organism>
<evidence type="ECO:0000259" key="5">
    <source>
        <dbReference type="Pfam" id="PF14833"/>
    </source>
</evidence>
<dbReference type="GO" id="GO:0051287">
    <property type="term" value="F:NAD binding"/>
    <property type="evidence" value="ECO:0007669"/>
    <property type="project" value="InterPro"/>
</dbReference>
<dbReference type="InterPro" id="IPR015815">
    <property type="entry name" value="HIBADH-related"/>
</dbReference>
<dbReference type="InterPro" id="IPR013328">
    <property type="entry name" value="6PGD_dom2"/>
</dbReference>
<proteinExistence type="inferred from homology"/>
<dbReference type="GO" id="GO:0008679">
    <property type="term" value="F:2-hydroxy-3-oxopropionate reductase activity"/>
    <property type="evidence" value="ECO:0007669"/>
    <property type="project" value="UniProtKB-EC"/>
</dbReference>
<evidence type="ECO:0000313" key="7">
    <source>
        <dbReference type="Proteomes" id="UP000449193"/>
    </source>
</evidence>
<dbReference type="InterPro" id="IPR002204">
    <property type="entry name" value="3-OH-isobutyrate_DH-rel_CS"/>
</dbReference>
<evidence type="ECO:0000256" key="2">
    <source>
        <dbReference type="ARBA" id="ARBA00023002"/>
    </source>
</evidence>
<dbReference type="EC" id="1.1.1.60" evidence="6"/>
<dbReference type="InterPro" id="IPR036291">
    <property type="entry name" value="NAD(P)-bd_dom_sf"/>
</dbReference>
<evidence type="ECO:0000256" key="1">
    <source>
        <dbReference type="ARBA" id="ARBA00009080"/>
    </source>
</evidence>
<dbReference type="FunFam" id="3.40.50.720:FF:000071">
    <property type="entry name" value="2-hydroxy-3-oxopropionate reductase"/>
    <property type="match status" value="1"/>
</dbReference>
<keyword evidence="3" id="KW-0520">NAD</keyword>
<dbReference type="PROSITE" id="PS00895">
    <property type="entry name" value="3_HYDROXYISOBUT_DH"/>
    <property type="match status" value="1"/>
</dbReference>
<dbReference type="PIRSF" id="PIRSF000103">
    <property type="entry name" value="HIBADH"/>
    <property type="match status" value="1"/>
</dbReference>
<dbReference type="GO" id="GO:0050661">
    <property type="term" value="F:NADP binding"/>
    <property type="evidence" value="ECO:0007669"/>
    <property type="project" value="InterPro"/>
</dbReference>
<dbReference type="AlphaFoldDB" id="A0A6I3QNY6"/>
<dbReference type="GO" id="GO:0046487">
    <property type="term" value="P:glyoxylate metabolic process"/>
    <property type="evidence" value="ECO:0007669"/>
    <property type="project" value="InterPro"/>
</dbReference>
<feature type="domain" description="3-hydroxyisobutyrate dehydrogenase-like NAD-binding" evidence="5">
    <location>
        <begin position="164"/>
        <end position="284"/>
    </location>
</feature>
<comment type="similarity">
    <text evidence="1">Belongs to the HIBADH-related family.</text>
</comment>
<dbReference type="InterPro" id="IPR008927">
    <property type="entry name" value="6-PGluconate_DH-like_C_sf"/>
</dbReference>
<dbReference type="InterPro" id="IPR006398">
    <property type="entry name" value="Tartro_sem_red"/>
</dbReference>
<name>A0A6I3QNY6_9FIRM</name>
<feature type="domain" description="6-phosphogluconate dehydrogenase NADP-binding" evidence="4">
    <location>
        <begin position="2"/>
        <end position="161"/>
    </location>
</feature>
<reference evidence="6 7" key="1">
    <citation type="journal article" date="2019" name="Nat. Med.">
        <title>A library of human gut bacterial isolates paired with longitudinal multiomics data enables mechanistic microbiome research.</title>
        <authorList>
            <person name="Poyet M."/>
            <person name="Groussin M."/>
            <person name="Gibbons S.M."/>
            <person name="Avila-Pacheco J."/>
            <person name="Jiang X."/>
            <person name="Kearney S.M."/>
            <person name="Perrotta A.R."/>
            <person name="Berdy B."/>
            <person name="Zhao S."/>
            <person name="Lieberman T.D."/>
            <person name="Swanson P.K."/>
            <person name="Smith M."/>
            <person name="Roesemann S."/>
            <person name="Alexander J.E."/>
            <person name="Rich S.A."/>
            <person name="Livny J."/>
            <person name="Vlamakis H."/>
            <person name="Clish C."/>
            <person name="Bullock K."/>
            <person name="Deik A."/>
            <person name="Scott J."/>
            <person name="Pierce K.A."/>
            <person name="Xavier R.J."/>
            <person name="Alm E.J."/>
        </authorList>
    </citation>
    <scope>NUCLEOTIDE SEQUENCE [LARGE SCALE GENOMIC DNA]</scope>
    <source>
        <strain evidence="6 7">BIOML-A7</strain>
    </source>
</reference>
<dbReference type="Gene3D" id="1.10.1040.10">
    <property type="entry name" value="N-(1-d-carboxylethyl)-l-norvaline Dehydrogenase, domain 2"/>
    <property type="match status" value="1"/>
</dbReference>
<evidence type="ECO:0000259" key="4">
    <source>
        <dbReference type="Pfam" id="PF03446"/>
    </source>
</evidence>
<gene>
    <name evidence="6" type="ORF">GMD52_09375</name>
</gene>